<dbReference type="Proteomes" id="UP000266796">
    <property type="component" value="Chromosome"/>
</dbReference>
<dbReference type="OrthoDB" id="9812205at2"/>
<dbReference type="Gene3D" id="2.20.25.10">
    <property type="match status" value="1"/>
</dbReference>
<dbReference type="KEGG" id="kso:CKSOR_00273"/>
<evidence type="ECO:0000313" key="1">
    <source>
        <dbReference type="EMBL" id="AWD32394.1"/>
    </source>
</evidence>
<dbReference type="Pfam" id="PF03966">
    <property type="entry name" value="Trm112p"/>
    <property type="match status" value="1"/>
</dbReference>
<dbReference type="InterPro" id="IPR005651">
    <property type="entry name" value="Trm112-like"/>
</dbReference>
<organism evidence="1 2">
    <name type="scientific">Candidatus Kinetoplastidibacterium kentomonadis</name>
    <dbReference type="NCBI Taxonomy" id="1576550"/>
    <lineage>
        <taxon>Bacteria</taxon>
        <taxon>Pseudomonadati</taxon>
        <taxon>Pseudomonadota</taxon>
        <taxon>Betaproteobacteria</taxon>
        <taxon>Candidatus Kinetoplastidibacterium</taxon>
    </lineage>
</organism>
<gene>
    <name evidence="1" type="ORF">CKSOR_00273</name>
</gene>
<dbReference type="EMBL" id="CP025628">
    <property type="protein sequence ID" value="AWD32394.1"/>
    <property type="molecule type" value="Genomic_DNA"/>
</dbReference>
<dbReference type="SUPFAM" id="SSF158997">
    <property type="entry name" value="Trm112p-like"/>
    <property type="match status" value="1"/>
</dbReference>
<sequence>MKTNILEVLVCPICKNKFDIDLQNNKLICKLDSIDFYIEDNIPILLKPEDCFMKN</sequence>
<protein>
    <submittedName>
        <fullName evidence="1">Uncharacterized protein</fullName>
    </submittedName>
</protein>
<name>A0A3Q8ERH7_9PROT</name>
<dbReference type="AlphaFoldDB" id="A0A3Q8ERH7"/>
<reference evidence="1 2" key="1">
    <citation type="journal article" date="2018" name="Parasitology">
        <title>The reduced genome of Candidatus Kinetoplastibacterium sorsogonicusi, the endosymbiont of Kentomonas sorsogonicus (Trypanosomatidae): loss of the haem-synthesis pathway.</title>
        <authorList>
            <person name="Silva F.M."/>
            <person name="Kostygov A.Y."/>
            <person name="Spodareva V.V."/>
            <person name="Butenko A."/>
            <person name="Tossou R."/>
            <person name="Lukes J."/>
            <person name="Yurchenko V."/>
            <person name="Alves J.M.P."/>
        </authorList>
    </citation>
    <scope>NUCLEOTIDE SEQUENCE [LARGE SCALE GENOMIC DNA]</scope>
    <source>
        <strain evidence="1 2">MF-08</strain>
    </source>
</reference>
<proteinExistence type="predicted"/>
<accession>A0A3Q8ERH7</accession>
<evidence type="ECO:0000313" key="2">
    <source>
        <dbReference type="Proteomes" id="UP000266796"/>
    </source>
</evidence>
<keyword evidence="2" id="KW-1185">Reference proteome</keyword>
<dbReference type="RefSeq" id="WP_150130248.1">
    <property type="nucleotide sequence ID" value="NZ_CP025628.1"/>
</dbReference>